<dbReference type="Pfam" id="PF25299">
    <property type="entry name" value="ZZ_ADA2"/>
    <property type="match status" value="1"/>
</dbReference>
<keyword evidence="4" id="KW-0479">Metal-binding</keyword>
<dbReference type="InterPro" id="IPR041983">
    <property type="entry name" value="ADA2-like_ZZ"/>
</dbReference>
<evidence type="ECO:0000313" key="17">
    <source>
        <dbReference type="EMBL" id="KAK3531608.1"/>
    </source>
</evidence>
<proteinExistence type="predicted"/>
<keyword evidence="6" id="KW-0862">Zinc</keyword>
<comment type="caution">
    <text evidence="17">The sequence shown here is derived from an EMBL/GenBank/DDBJ whole genome shotgun (WGS) entry which is preliminary data.</text>
</comment>
<organism evidence="17 18">
    <name type="scientific">Hemibagrus guttatus</name>
    <dbReference type="NCBI Taxonomy" id="175788"/>
    <lineage>
        <taxon>Eukaryota</taxon>
        <taxon>Metazoa</taxon>
        <taxon>Chordata</taxon>
        <taxon>Craniata</taxon>
        <taxon>Vertebrata</taxon>
        <taxon>Euteleostomi</taxon>
        <taxon>Actinopterygii</taxon>
        <taxon>Neopterygii</taxon>
        <taxon>Teleostei</taxon>
        <taxon>Ostariophysi</taxon>
        <taxon>Siluriformes</taxon>
        <taxon>Bagridae</taxon>
        <taxon>Hemibagrus</taxon>
    </lineage>
</organism>
<dbReference type="GO" id="GO:0140672">
    <property type="term" value="C:ATAC complex"/>
    <property type="evidence" value="ECO:0007669"/>
    <property type="project" value="UniProtKB-ARBA"/>
</dbReference>
<dbReference type="Gene3D" id="1.10.10.10">
    <property type="entry name" value="Winged helix-like DNA-binding domain superfamily/Winged helix DNA-binding domain"/>
    <property type="match status" value="1"/>
</dbReference>
<dbReference type="GO" id="GO:0006338">
    <property type="term" value="P:chromatin remodeling"/>
    <property type="evidence" value="ECO:0007669"/>
    <property type="project" value="TreeGrafter"/>
</dbReference>
<evidence type="ECO:0000259" key="14">
    <source>
        <dbReference type="PROSITE" id="PS50135"/>
    </source>
</evidence>
<feature type="domain" description="SANT" evidence="16">
    <location>
        <begin position="497"/>
        <end position="549"/>
    </location>
</feature>
<dbReference type="Gene3D" id="3.30.60.90">
    <property type="match status" value="1"/>
</dbReference>
<dbReference type="GO" id="GO:0003682">
    <property type="term" value="F:chromatin binding"/>
    <property type="evidence" value="ECO:0007669"/>
    <property type="project" value="TreeGrafter"/>
</dbReference>
<comment type="subcellular location">
    <subcellularLocation>
        <location evidence="1">Chromosome</location>
    </subcellularLocation>
</comment>
<evidence type="ECO:0000256" key="11">
    <source>
        <dbReference type="ARBA" id="ARBA00032714"/>
    </source>
</evidence>
<evidence type="ECO:0000256" key="12">
    <source>
        <dbReference type="PROSITE-ProRule" id="PRU00228"/>
    </source>
</evidence>
<dbReference type="InterPro" id="IPR001005">
    <property type="entry name" value="SANT/Myb"/>
</dbReference>
<dbReference type="InterPro" id="IPR043145">
    <property type="entry name" value="Znf_ZZ_sf"/>
</dbReference>
<dbReference type="InterPro" id="IPR007526">
    <property type="entry name" value="SWIRM"/>
</dbReference>
<dbReference type="InterPro" id="IPR017884">
    <property type="entry name" value="SANT_dom"/>
</dbReference>
<sequence length="870" mass="99618">SGDLLSEPTAIHKQTVSFYSKLYSSEWSGAQVVEDSFLVGLPKVSEQAARELDRELSLEELHEALQRMENGRVSGIDGPPTEFYKAFWAVIGQDVLDVLRDSIRRGQTEQVEAAGPEDVLRGRTLVINNLAASSLWHKLACVDPPPNLLANIQAQLVDFFWYGLHWIPQSVLHLPKEEGGQRLVQLSSRAAAFRPQFIQRLLTGPRDLVWRAAASGLLHTVKGLGLDRALFLMDTKMLDISGLPMFYRGLFKIWNVFKKQNKGCRTALSRTLVSSGIVTLRELVNVAGSDLSRAEDLAACMGLRSLCVVNQLLHRWRSAFTSEERVQLINYQRTETGPAEDEPFPRLNIAPDLDECAGPLLECRSEGEMDFWSVSGKLLYRACVKVLNKKKLSGTVDTPWRSVLGFNGDIKPEWRALYKPPLTKRAADLQWRILHDDPFDKPPCRGCSSYLVEPYVKCAECGPSPFVLCLQCFTRGYEYKKHQSDHKYEIMTSDFPILEPGWTAQEEMALLEAVMDCGFGNWQDVAYQMRTKTKEECEGHYMKNFINNPLFSSTLLSLRQVEEARSPDTAIPFKPCDDPPRPSFDSQLSRDMAGYMPARADFMEEFDNYAEWDLKDIDFVDDDSDILHALKVAVVDIYHSRLKERQRRKKIIRDHGLTNLRKFQILERRYPKVVQDLYDAMRRFARVMGPLEHDKFIEAHALEFELRREIRRLQQYRREGIRSFCGAKVYEQVKQAREDERNKRNMLCEVLQYIHDSRACQQWLHKQAAIDAGITPTITTITTSGRRSAPPLNLTGLPGTEKLNEREKELCQVVRLVPGAYLEYKQALLNECQRQGGLRLAQARSLIKIDVNKTRKIYDFLIKEGYINKV</sequence>
<dbReference type="Pfam" id="PF04433">
    <property type="entry name" value="SWIRM"/>
    <property type="match status" value="1"/>
</dbReference>
<dbReference type="Proteomes" id="UP001274896">
    <property type="component" value="Unassembled WGS sequence"/>
</dbReference>
<dbReference type="GO" id="GO:0003713">
    <property type="term" value="F:transcription coactivator activity"/>
    <property type="evidence" value="ECO:0007669"/>
    <property type="project" value="TreeGrafter"/>
</dbReference>
<accession>A0AAE0QU53</accession>
<evidence type="ECO:0000256" key="9">
    <source>
        <dbReference type="ARBA" id="ARBA00023163"/>
    </source>
</evidence>
<keyword evidence="3" id="KW-0158">Chromosome</keyword>
<dbReference type="Pfam" id="PF00249">
    <property type="entry name" value="Myb_DNA-binding"/>
    <property type="match status" value="1"/>
</dbReference>
<evidence type="ECO:0000259" key="13">
    <source>
        <dbReference type="PROSITE" id="PS50090"/>
    </source>
</evidence>
<dbReference type="InterPro" id="IPR055141">
    <property type="entry name" value="TADA2A_B-like_dom"/>
</dbReference>
<dbReference type="FunFam" id="1.10.10.60:FF:000110">
    <property type="entry name" value="Transcriptional adapter"/>
    <property type="match status" value="1"/>
</dbReference>
<keyword evidence="8" id="KW-0238">DNA-binding</keyword>
<dbReference type="PROSITE" id="PS50135">
    <property type="entry name" value="ZF_ZZ_2"/>
    <property type="match status" value="1"/>
</dbReference>
<evidence type="ECO:0000256" key="2">
    <source>
        <dbReference type="ARBA" id="ARBA00020742"/>
    </source>
</evidence>
<dbReference type="InterPro" id="IPR036388">
    <property type="entry name" value="WH-like_DNA-bd_sf"/>
</dbReference>
<dbReference type="InterPro" id="IPR009057">
    <property type="entry name" value="Homeodomain-like_sf"/>
</dbReference>
<dbReference type="PROSITE" id="PS50090">
    <property type="entry name" value="MYB_LIKE"/>
    <property type="match status" value="1"/>
</dbReference>
<keyword evidence="5 12" id="KW-0863">Zinc-finger</keyword>
<evidence type="ECO:0000256" key="10">
    <source>
        <dbReference type="ARBA" id="ARBA00023242"/>
    </source>
</evidence>
<evidence type="ECO:0000256" key="3">
    <source>
        <dbReference type="ARBA" id="ARBA00022454"/>
    </source>
</evidence>
<dbReference type="SUPFAM" id="SSF46689">
    <property type="entry name" value="Homeodomain-like"/>
    <property type="match status" value="2"/>
</dbReference>
<evidence type="ECO:0000256" key="1">
    <source>
        <dbReference type="ARBA" id="ARBA00004286"/>
    </source>
</evidence>
<feature type="domain" description="Myb-like" evidence="13">
    <location>
        <begin position="502"/>
        <end position="545"/>
    </location>
</feature>
<dbReference type="PANTHER" id="PTHR12374:SF20">
    <property type="entry name" value="TRANSCRIPTIONAL ADAPTER 2-ALPHA"/>
    <property type="match status" value="1"/>
</dbReference>
<dbReference type="GO" id="GO:0005634">
    <property type="term" value="C:nucleus"/>
    <property type="evidence" value="ECO:0007669"/>
    <property type="project" value="TreeGrafter"/>
</dbReference>
<protein>
    <recommendedName>
        <fullName evidence="2">Transcriptional adapter 2-alpha</fullName>
    </recommendedName>
    <alternativeName>
        <fullName evidence="11">Transcriptional adapter 2-like</fullName>
    </alternativeName>
</protein>
<evidence type="ECO:0000256" key="6">
    <source>
        <dbReference type="ARBA" id="ARBA00022833"/>
    </source>
</evidence>
<evidence type="ECO:0000259" key="15">
    <source>
        <dbReference type="PROSITE" id="PS50934"/>
    </source>
</evidence>
<dbReference type="Pfam" id="PF22941">
    <property type="entry name" value="TADA2A-like_3rd"/>
    <property type="match status" value="1"/>
</dbReference>
<dbReference type="GO" id="GO:0051302">
    <property type="term" value="P:regulation of cell division"/>
    <property type="evidence" value="ECO:0007669"/>
    <property type="project" value="UniProtKB-ARBA"/>
</dbReference>
<dbReference type="FunFam" id="3.30.60.90:FF:000020">
    <property type="entry name" value="Transcriptional adapter"/>
    <property type="match status" value="1"/>
</dbReference>
<dbReference type="GO" id="GO:0006357">
    <property type="term" value="P:regulation of transcription by RNA polymerase II"/>
    <property type="evidence" value="ECO:0007669"/>
    <property type="project" value="TreeGrafter"/>
</dbReference>
<dbReference type="FunFam" id="1.10.10.10:FF:000087">
    <property type="entry name" value="Transcriptional adapter 2"/>
    <property type="match status" value="1"/>
</dbReference>
<name>A0AAE0QU53_9TELE</name>
<dbReference type="CDD" id="cd00167">
    <property type="entry name" value="SANT"/>
    <property type="match status" value="1"/>
</dbReference>
<feature type="non-terminal residue" evidence="17">
    <location>
        <position position="870"/>
    </location>
</feature>
<dbReference type="PROSITE" id="PS50934">
    <property type="entry name" value="SWIRM"/>
    <property type="match status" value="1"/>
</dbReference>
<dbReference type="PANTHER" id="PTHR12374">
    <property type="entry name" value="TRANSCRIPTIONAL ADAPTOR 2 ADA2 -RELATED"/>
    <property type="match status" value="1"/>
</dbReference>
<gene>
    <name evidence="17" type="ORF">QTP70_024983</name>
</gene>
<dbReference type="EMBL" id="JAUCMX010000011">
    <property type="protein sequence ID" value="KAK3531608.1"/>
    <property type="molecule type" value="Genomic_DNA"/>
</dbReference>
<evidence type="ECO:0000313" key="18">
    <source>
        <dbReference type="Proteomes" id="UP001274896"/>
    </source>
</evidence>
<feature type="domain" description="ZZ-type" evidence="14">
    <location>
        <begin position="439"/>
        <end position="496"/>
    </location>
</feature>
<dbReference type="GO" id="GO:0003677">
    <property type="term" value="F:DNA binding"/>
    <property type="evidence" value="ECO:0007669"/>
    <property type="project" value="UniProtKB-KW"/>
</dbReference>
<keyword evidence="10" id="KW-0539">Nucleus</keyword>
<evidence type="ECO:0000256" key="4">
    <source>
        <dbReference type="ARBA" id="ARBA00022723"/>
    </source>
</evidence>
<dbReference type="Gene3D" id="1.10.10.60">
    <property type="entry name" value="Homeodomain-like"/>
    <property type="match status" value="1"/>
</dbReference>
<evidence type="ECO:0000259" key="16">
    <source>
        <dbReference type="PROSITE" id="PS51293"/>
    </source>
</evidence>
<dbReference type="AlphaFoldDB" id="A0AAE0QU53"/>
<feature type="domain" description="SWIRM" evidence="15">
    <location>
        <begin position="783"/>
        <end position="870"/>
    </location>
</feature>
<dbReference type="SMART" id="SM00717">
    <property type="entry name" value="SANT"/>
    <property type="match status" value="1"/>
</dbReference>
<evidence type="ECO:0000256" key="8">
    <source>
        <dbReference type="ARBA" id="ARBA00023125"/>
    </source>
</evidence>
<reference evidence="17" key="1">
    <citation type="submission" date="2023-06" db="EMBL/GenBank/DDBJ databases">
        <title>Male Hemibagrus guttatus genome.</title>
        <authorList>
            <person name="Bian C."/>
        </authorList>
    </citation>
    <scope>NUCLEOTIDE SEQUENCE</scope>
    <source>
        <strain evidence="17">Male_cb2023</strain>
        <tissue evidence="17">Muscle</tissue>
    </source>
</reference>
<keyword evidence="7" id="KW-0805">Transcription regulation</keyword>
<dbReference type="SUPFAM" id="SSF57850">
    <property type="entry name" value="RING/U-box"/>
    <property type="match status" value="1"/>
</dbReference>
<dbReference type="InterPro" id="IPR000433">
    <property type="entry name" value="Znf_ZZ"/>
</dbReference>
<keyword evidence="18" id="KW-1185">Reference proteome</keyword>
<evidence type="ECO:0000256" key="7">
    <source>
        <dbReference type="ARBA" id="ARBA00023015"/>
    </source>
</evidence>
<dbReference type="GO" id="GO:0008270">
    <property type="term" value="F:zinc ion binding"/>
    <property type="evidence" value="ECO:0007669"/>
    <property type="project" value="UniProtKB-KW"/>
</dbReference>
<keyword evidence="9" id="KW-0804">Transcription</keyword>
<dbReference type="CDD" id="cd02335">
    <property type="entry name" value="ZZ_ADA2"/>
    <property type="match status" value="1"/>
</dbReference>
<dbReference type="GO" id="GO:0051726">
    <property type="term" value="P:regulation of cell cycle"/>
    <property type="evidence" value="ECO:0007669"/>
    <property type="project" value="UniProtKB-ARBA"/>
</dbReference>
<evidence type="ECO:0000256" key="5">
    <source>
        <dbReference type="ARBA" id="ARBA00022771"/>
    </source>
</evidence>
<dbReference type="PROSITE" id="PS51293">
    <property type="entry name" value="SANT"/>
    <property type="match status" value="1"/>
</dbReference>